<feature type="region of interest" description="Disordered" evidence="1">
    <location>
        <begin position="110"/>
        <end position="147"/>
    </location>
</feature>
<name>A0A6J6BC27_9ZZZZ</name>
<organism evidence="2">
    <name type="scientific">freshwater metagenome</name>
    <dbReference type="NCBI Taxonomy" id="449393"/>
    <lineage>
        <taxon>unclassified sequences</taxon>
        <taxon>metagenomes</taxon>
        <taxon>ecological metagenomes</taxon>
    </lineage>
</organism>
<dbReference type="AlphaFoldDB" id="A0A6J6BC27"/>
<gene>
    <name evidence="2" type="ORF">UFOPK1399_00779</name>
</gene>
<protein>
    <submittedName>
        <fullName evidence="2">Unannotated protein</fullName>
    </submittedName>
</protein>
<proteinExistence type="predicted"/>
<dbReference type="EMBL" id="CAEZSD010000091">
    <property type="protein sequence ID" value="CAB4535959.1"/>
    <property type="molecule type" value="Genomic_DNA"/>
</dbReference>
<accession>A0A6J6BC27</accession>
<evidence type="ECO:0000256" key="1">
    <source>
        <dbReference type="SAM" id="MobiDB-lite"/>
    </source>
</evidence>
<reference evidence="2" key="1">
    <citation type="submission" date="2020-05" db="EMBL/GenBank/DDBJ databases">
        <authorList>
            <person name="Chiriac C."/>
            <person name="Salcher M."/>
            <person name="Ghai R."/>
            <person name="Kavagutti S V."/>
        </authorList>
    </citation>
    <scope>NUCLEOTIDE SEQUENCE</scope>
</reference>
<sequence length="147" mass="16232">MTSKPKTPAETVSATAITKPKIIAVLCSRWPTLTKTVPVARVASETRTVSHPTKMRYESAPGMRFPLTPKVARERTIVGAFDFFPASELTPTSRNERTVPRMAAMVACQKEIPKPKKNDPYESAKSETFAPHHGQKREDALPARSLS</sequence>
<feature type="compositionally biased region" description="Basic and acidic residues" evidence="1">
    <location>
        <begin position="111"/>
        <end position="125"/>
    </location>
</feature>
<evidence type="ECO:0000313" key="2">
    <source>
        <dbReference type="EMBL" id="CAB4535959.1"/>
    </source>
</evidence>